<name>A0ABY4P0R6_9PSEU</name>
<sequence length="434" mass="48764">MRTEASPGFCFPATFRQEWYFRTTNGGWSDFNNGIVLEAREVLNRAALDDAVRCLGHRHEALRTSFRRQERAVVQVVDESRTPRLDFVEHPIEGERDETLSRAVLEPFRLDGGPLVRIALYHDTKAREYVVIALHHAVCDGWSRGLLIHDLTELYRSRAENRPARLAPVEIQPADYAVWERETTVARDVERWYRRLALDQDGLRLDDSHRVTGGMFQVFSVADIDSRVAGKLGGQARNRGTTLPRLLGAATVRSVTELARDSLRVGFVTANRHLPELRRTVGEIEDTLPLRLATAPDLTWSELIGRFDREVSEAYDRQITLSAIHSLSNERLTDVNHHLVDVTVNCRDYQRHPSGNVGEVSVLFDELTLRMDGRRIRLPNGAGLMGALNFQFDFPAGGGLGVSLIVNTAAIPDDVARAAGRRLLTCLDELACSQ</sequence>
<evidence type="ECO:0000313" key="2">
    <source>
        <dbReference type="EMBL" id="UQS25917.1"/>
    </source>
</evidence>
<evidence type="ECO:0000313" key="3">
    <source>
        <dbReference type="Proteomes" id="UP000830158"/>
    </source>
</evidence>
<dbReference type="RefSeq" id="WP_116110346.1">
    <property type="nucleotide sequence ID" value="NZ_CP091196.1"/>
</dbReference>
<proteinExistence type="predicted"/>
<keyword evidence="3" id="KW-1185">Reference proteome</keyword>
<dbReference type="Gene3D" id="3.30.559.10">
    <property type="entry name" value="Chloramphenicol acetyltransferase-like domain"/>
    <property type="match status" value="1"/>
</dbReference>
<feature type="domain" description="Condensation" evidence="1">
    <location>
        <begin position="12"/>
        <end position="352"/>
    </location>
</feature>
<dbReference type="InterPro" id="IPR001242">
    <property type="entry name" value="Condensation_dom"/>
</dbReference>
<dbReference type="PANTHER" id="PTHR45527:SF1">
    <property type="entry name" value="FATTY ACID SYNTHASE"/>
    <property type="match status" value="1"/>
</dbReference>
<evidence type="ECO:0000259" key="1">
    <source>
        <dbReference type="Pfam" id="PF00668"/>
    </source>
</evidence>
<gene>
    <name evidence="2" type="ORF">L1857_25455</name>
</gene>
<accession>A0ABY4P0R6</accession>
<dbReference type="Proteomes" id="UP000830158">
    <property type="component" value="Chromosome"/>
</dbReference>
<dbReference type="Gene3D" id="3.30.559.30">
    <property type="entry name" value="Nonribosomal peptide synthetase, condensation domain"/>
    <property type="match status" value="1"/>
</dbReference>
<dbReference type="SUPFAM" id="SSF52777">
    <property type="entry name" value="CoA-dependent acyltransferases"/>
    <property type="match status" value="2"/>
</dbReference>
<protein>
    <submittedName>
        <fullName evidence="2">Condensation domain-containing protein</fullName>
    </submittedName>
</protein>
<reference evidence="2" key="1">
    <citation type="submission" date="2022-01" db="EMBL/GenBank/DDBJ databases">
        <title>PSI-footprinting approach for the identification of protein synthesis inhibitor producers.</title>
        <authorList>
            <person name="Handel F."/>
            <person name="Kulik A."/>
            <person name="Wex K.W."/>
            <person name="Berscheid A."/>
            <person name="Saur J.S."/>
            <person name="Winkler A."/>
            <person name="Wibberg D."/>
            <person name="Kalinowski J."/>
            <person name="Broetz-Oesterhelt H."/>
            <person name="Mast Y."/>
        </authorList>
    </citation>
    <scope>NUCLEOTIDE SEQUENCE</scope>
    <source>
        <strain evidence="2">KNN 49.3e</strain>
    </source>
</reference>
<organism evidence="2 3">
    <name type="scientific">Amycolatopsis thermalba</name>
    <dbReference type="NCBI Taxonomy" id="944492"/>
    <lineage>
        <taxon>Bacteria</taxon>
        <taxon>Bacillati</taxon>
        <taxon>Actinomycetota</taxon>
        <taxon>Actinomycetes</taxon>
        <taxon>Pseudonocardiales</taxon>
        <taxon>Pseudonocardiaceae</taxon>
        <taxon>Amycolatopsis</taxon>
    </lineage>
</organism>
<dbReference type="Pfam" id="PF00668">
    <property type="entry name" value="Condensation"/>
    <property type="match status" value="1"/>
</dbReference>
<dbReference type="PANTHER" id="PTHR45527">
    <property type="entry name" value="NONRIBOSOMAL PEPTIDE SYNTHETASE"/>
    <property type="match status" value="1"/>
</dbReference>
<dbReference type="EMBL" id="CP091196">
    <property type="protein sequence ID" value="UQS25917.1"/>
    <property type="molecule type" value="Genomic_DNA"/>
</dbReference>
<dbReference type="InterPro" id="IPR023213">
    <property type="entry name" value="CAT-like_dom_sf"/>
</dbReference>